<protein>
    <submittedName>
        <fullName evidence="3">Uncharacterized protein</fullName>
    </submittedName>
</protein>
<keyword evidence="2" id="KW-0472">Membrane</keyword>
<feature type="region of interest" description="Disordered" evidence="1">
    <location>
        <begin position="178"/>
        <end position="221"/>
    </location>
</feature>
<feature type="compositionally biased region" description="Low complexity" evidence="1">
    <location>
        <begin position="178"/>
        <end position="195"/>
    </location>
</feature>
<organism evidence="3 4">
    <name type="scientific">Periconia macrospinosa</name>
    <dbReference type="NCBI Taxonomy" id="97972"/>
    <lineage>
        <taxon>Eukaryota</taxon>
        <taxon>Fungi</taxon>
        <taxon>Dikarya</taxon>
        <taxon>Ascomycota</taxon>
        <taxon>Pezizomycotina</taxon>
        <taxon>Dothideomycetes</taxon>
        <taxon>Pleosporomycetidae</taxon>
        <taxon>Pleosporales</taxon>
        <taxon>Massarineae</taxon>
        <taxon>Periconiaceae</taxon>
        <taxon>Periconia</taxon>
    </lineage>
</organism>
<dbReference type="Proteomes" id="UP000244855">
    <property type="component" value="Unassembled WGS sequence"/>
</dbReference>
<evidence type="ECO:0000313" key="3">
    <source>
        <dbReference type="EMBL" id="PVI00706.1"/>
    </source>
</evidence>
<gene>
    <name evidence="3" type="ORF">DM02DRAFT_385604</name>
</gene>
<keyword evidence="2" id="KW-1133">Transmembrane helix</keyword>
<dbReference type="AlphaFoldDB" id="A0A2V1DRU3"/>
<dbReference type="OrthoDB" id="3801000at2759"/>
<keyword evidence="2" id="KW-0812">Transmembrane</keyword>
<feature type="transmembrane region" description="Helical" evidence="2">
    <location>
        <begin position="226"/>
        <end position="247"/>
    </location>
</feature>
<sequence length="332" mass="34838">MSTKSSGSSKPASTATPTDCTINPSFTFDAPHCWQIPKSSFSIGDGTTTWPRDWIVTFAKKTGPAALQYTTASTTDYDRCLPGPRSCDLTYSEAGCPPDFMTASVSAVLSQTTAWCCPSVTTGRYKLILGPDPMIWCGYSFNKTGSTYPTSDPVQGATDVLQIRAFTAVFRTLSSSSRSMGSSIATPGSPAVSTVTPPPTSSPLPPSSDPNPPPTSDSGLSSGAKAGIGISVTLLAILLIAGLLFWYRSKQVKKRQRHLNGSSLDDFAAGGANKSELPGASVMVHEAPAWETRVEVAGGTMHPVEAHGRQVGEKRAVEMEGEGLPVEIGPGR</sequence>
<reference evidence="3 4" key="1">
    <citation type="journal article" date="2018" name="Sci. Rep.">
        <title>Comparative genomics provides insights into the lifestyle and reveals functional heterogeneity of dark septate endophytic fungi.</title>
        <authorList>
            <person name="Knapp D.G."/>
            <person name="Nemeth J.B."/>
            <person name="Barry K."/>
            <person name="Hainaut M."/>
            <person name="Henrissat B."/>
            <person name="Johnson J."/>
            <person name="Kuo A."/>
            <person name="Lim J.H.P."/>
            <person name="Lipzen A."/>
            <person name="Nolan M."/>
            <person name="Ohm R.A."/>
            <person name="Tamas L."/>
            <person name="Grigoriev I.V."/>
            <person name="Spatafora J.W."/>
            <person name="Nagy L.G."/>
            <person name="Kovacs G.M."/>
        </authorList>
    </citation>
    <scope>NUCLEOTIDE SEQUENCE [LARGE SCALE GENOMIC DNA]</scope>
    <source>
        <strain evidence="3 4">DSE2036</strain>
    </source>
</reference>
<feature type="compositionally biased region" description="Pro residues" evidence="1">
    <location>
        <begin position="196"/>
        <end position="215"/>
    </location>
</feature>
<dbReference type="EMBL" id="KZ805369">
    <property type="protein sequence ID" value="PVI00706.1"/>
    <property type="molecule type" value="Genomic_DNA"/>
</dbReference>
<evidence type="ECO:0000256" key="2">
    <source>
        <dbReference type="SAM" id="Phobius"/>
    </source>
</evidence>
<name>A0A2V1DRU3_9PLEO</name>
<dbReference type="STRING" id="97972.A0A2V1DRU3"/>
<evidence type="ECO:0000313" key="4">
    <source>
        <dbReference type="Proteomes" id="UP000244855"/>
    </source>
</evidence>
<proteinExistence type="predicted"/>
<evidence type="ECO:0000256" key="1">
    <source>
        <dbReference type="SAM" id="MobiDB-lite"/>
    </source>
</evidence>
<keyword evidence="4" id="KW-1185">Reference proteome</keyword>
<accession>A0A2V1DRU3</accession>